<dbReference type="SUPFAM" id="SSF54001">
    <property type="entry name" value="Cysteine proteinases"/>
    <property type="match status" value="1"/>
</dbReference>
<proteinExistence type="predicted"/>
<accession>A0AFT2</accession>
<feature type="signal peptide" evidence="1">
    <location>
        <begin position="1"/>
        <end position="27"/>
    </location>
</feature>
<dbReference type="EMBL" id="AM263198">
    <property type="protein sequence ID" value="CAK19864.1"/>
    <property type="molecule type" value="Genomic_DNA"/>
</dbReference>
<dbReference type="eggNOG" id="ENOG5033APX">
    <property type="taxonomic scope" value="Bacteria"/>
</dbReference>
<dbReference type="GeneID" id="61188336"/>
<dbReference type="InterPro" id="IPR038765">
    <property type="entry name" value="Papain-like_cys_pep_sf"/>
</dbReference>
<reference evidence="2 3" key="1">
    <citation type="journal article" date="2006" name="J. Bacteriol.">
        <title>Whole-genome sequence of Listeria welshimeri reveals common steps in genome reduction with Listeria innocua as compared to Listeria monocytogenes.</title>
        <authorList>
            <person name="Hain T."/>
            <person name="Steinweg C."/>
            <person name="Kuenne C.T."/>
            <person name="Billion A."/>
            <person name="Ghai R."/>
            <person name="Chatterjee S.S."/>
            <person name="Domann E."/>
            <person name="Kaerst U."/>
            <person name="Goesmann A."/>
            <person name="Bekel T."/>
            <person name="Bartels D."/>
            <person name="Kaiser O."/>
            <person name="Meyer F."/>
            <person name="Puehler A."/>
            <person name="Weisshaar B."/>
            <person name="Wehland J."/>
            <person name="Liang C."/>
            <person name="Dandekar T."/>
            <person name="Lampidis R."/>
            <person name="Kreft J."/>
            <person name="Goebel W."/>
            <person name="Chakraborty T."/>
        </authorList>
    </citation>
    <scope>NUCLEOTIDE SEQUENCE [LARGE SCALE GENOMIC DNA]</scope>
    <source>
        <strain evidence="3">ATCC 35897 / DSM 20650 / CIP 8149 / NCTC 11857 / SLCC 5334 / V8</strain>
    </source>
</reference>
<dbReference type="HOGENOM" id="CLU_089886_0_0_9"/>
<dbReference type="AlphaFoldDB" id="A0AFT2"/>
<sequence length="213" mass="24020">MKRWLVGIITTLFLISGILISPESAQAQEKTDYEALYNQGVSEGIIKQADVSLETWTEENKNQYEQVYQDGLKDGIYDKSMSYEEWIKINNYGQPPVVDAEWEEVPQKPMVKGVYKGYTVKKGDILITNGTSSSGLLGHAAIANGNEYILDIPGKGETTKQWTTAKRMKEYDGKEWVKVYHLKNSSVANDAANWADKNYFSTKGTSKQNIFPK</sequence>
<dbReference type="RefSeq" id="WP_011701295.1">
    <property type="nucleotide sequence ID" value="NC_008555.1"/>
</dbReference>
<dbReference type="KEGG" id="lwe:lwe0446"/>
<name>A0AFT2_LISW6</name>
<evidence type="ECO:0000313" key="3">
    <source>
        <dbReference type="Proteomes" id="UP000000779"/>
    </source>
</evidence>
<evidence type="ECO:0000256" key="1">
    <source>
        <dbReference type="SAM" id="SignalP"/>
    </source>
</evidence>
<keyword evidence="1" id="KW-0732">Signal</keyword>
<organism evidence="2 3">
    <name type="scientific">Listeria welshimeri serovar 6b (strain ATCC 35897 / DSM 20650 / CCUG 15529 / CIP 8149 / NCTC 11857 / SLCC 5334 / V8)</name>
    <dbReference type="NCBI Taxonomy" id="386043"/>
    <lineage>
        <taxon>Bacteria</taxon>
        <taxon>Bacillati</taxon>
        <taxon>Bacillota</taxon>
        <taxon>Bacilli</taxon>
        <taxon>Bacillales</taxon>
        <taxon>Listeriaceae</taxon>
        <taxon>Listeria</taxon>
    </lineage>
</organism>
<dbReference type="Proteomes" id="UP000000779">
    <property type="component" value="Chromosome"/>
</dbReference>
<feature type="chain" id="PRO_5002622307" evidence="1">
    <location>
        <begin position="28"/>
        <end position="213"/>
    </location>
</feature>
<dbReference type="STRING" id="386043.lwe0446"/>
<protein>
    <submittedName>
        <fullName evidence="2">Putative secreted protein</fullName>
    </submittedName>
</protein>
<gene>
    <name evidence="2" type="ordered locus">lwe0446</name>
</gene>
<evidence type="ECO:0000313" key="2">
    <source>
        <dbReference type="EMBL" id="CAK19864.1"/>
    </source>
</evidence>